<dbReference type="EC" id="5.1.3.15" evidence="4"/>
<proteinExistence type="inferred from homology"/>
<dbReference type="SUPFAM" id="SSF74650">
    <property type="entry name" value="Galactose mutarotase-like"/>
    <property type="match status" value="1"/>
</dbReference>
<keyword evidence="3 4" id="KW-0413">Isomerase</keyword>
<dbReference type="InterPro" id="IPR011013">
    <property type="entry name" value="Gal_mutarotase_sf_dom"/>
</dbReference>
<organism evidence="6 7">
    <name type="scientific">Bibersteinia trehalosi Y31</name>
    <dbReference type="NCBI Taxonomy" id="1261658"/>
    <lineage>
        <taxon>Bacteria</taxon>
        <taxon>Pseudomonadati</taxon>
        <taxon>Pseudomonadota</taxon>
        <taxon>Gammaproteobacteria</taxon>
        <taxon>Pasteurellales</taxon>
        <taxon>Pasteurellaceae</taxon>
        <taxon>Bibersteinia</taxon>
    </lineage>
</organism>
<dbReference type="GO" id="GO:0047938">
    <property type="term" value="F:glucose-6-phosphate 1-epimerase activity"/>
    <property type="evidence" value="ECO:0007669"/>
    <property type="project" value="UniProtKB-UniRule"/>
</dbReference>
<dbReference type="AlphaFoldDB" id="A0A179CX33"/>
<comment type="caution">
    <text evidence="6">The sequence shown here is derived from an EMBL/GenBank/DDBJ whole genome shotgun (WGS) entry which is preliminary data.</text>
</comment>
<dbReference type="PIRSF" id="PIRSF016020">
    <property type="entry name" value="PHexose_mutarotase"/>
    <property type="match status" value="1"/>
</dbReference>
<reference evidence="6 7" key="1">
    <citation type="submission" date="2014-01" db="EMBL/GenBank/DDBJ databases">
        <authorList>
            <person name="Zuccon D."/>
        </authorList>
    </citation>
    <scope>NUCLEOTIDE SEQUENCE [LARGE SCALE GENOMIC DNA]</scope>
    <source>
        <strain evidence="6 7">Y31</strain>
    </source>
</reference>
<dbReference type="Proteomes" id="UP000078358">
    <property type="component" value="Unassembled WGS sequence"/>
</dbReference>
<name>A0A179CX33_BIBTR</name>
<dbReference type="Gene3D" id="2.70.98.10">
    <property type="match status" value="1"/>
</dbReference>
<protein>
    <recommendedName>
        <fullName evidence="4">Putative glucose-6-phosphate 1-epimerase</fullName>
        <ecNumber evidence="4">5.1.3.15</ecNumber>
    </recommendedName>
</protein>
<evidence type="ECO:0000256" key="2">
    <source>
        <dbReference type="ARBA" id="ARBA00005866"/>
    </source>
</evidence>
<dbReference type="RefSeq" id="WP_064318818.1">
    <property type="nucleotide sequence ID" value="NZ_JACI01000002.1"/>
</dbReference>
<gene>
    <name evidence="6" type="ORF">F480_08970</name>
</gene>
<dbReference type="PANTHER" id="PTHR11122:SF13">
    <property type="entry name" value="GLUCOSE-6-PHOSPHATE 1-EPIMERASE"/>
    <property type="match status" value="1"/>
</dbReference>
<dbReference type="InterPro" id="IPR008183">
    <property type="entry name" value="Aldose_1/G6P_1-epimerase"/>
</dbReference>
<feature type="active site" evidence="5">
    <location>
        <position position="147"/>
    </location>
</feature>
<dbReference type="EMBL" id="JACI01000002">
    <property type="protein sequence ID" value="OAQ14474.1"/>
    <property type="molecule type" value="Genomic_DNA"/>
</dbReference>
<dbReference type="InterPro" id="IPR025532">
    <property type="entry name" value="G6P_1-epimerase"/>
</dbReference>
<evidence type="ECO:0000256" key="3">
    <source>
        <dbReference type="ARBA" id="ARBA00023235"/>
    </source>
</evidence>
<evidence type="ECO:0000256" key="4">
    <source>
        <dbReference type="PIRNR" id="PIRNR016020"/>
    </source>
</evidence>
<evidence type="ECO:0000256" key="1">
    <source>
        <dbReference type="ARBA" id="ARBA00001096"/>
    </source>
</evidence>
<comment type="similarity">
    <text evidence="2 4">Belongs to the glucose-6-phosphate 1-epimerase family.</text>
</comment>
<dbReference type="GO" id="GO:0030246">
    <property type="term" value="F:carbohydrate binding"/>
    <property type="evidence" value="ECO:0007669"/>
    <property type="project" value="UniProtKB-UniRule"/>
</dbReference>
<feature type="active site" evidence="5">
    <location>
        <position position="245"/>
    </location>
</feature>
<comment type="catalytic activity">
    <reaction evidence="1">
        <text>alpha-D-glucose 6-phosphate = beta-D-glucose 6-phosphate</text>
        <dbReference type="Rhea" id="RHEA:16249"/>
        <dbReference type="ChEBI" id="CHEBI:58225"/>
        <dbReference type="ChEBI" id="CHEBI:58247"/>
        <dbReference type="EC" id="5.1.3.15"/>
    </reaction>
</comment>
<evidence type="ECO:0000313" key="6">
    <source>
        <dbReference type="EMBL" id="OAQ14474.1"/>
    </source>
</evidence>
<dbReference type="PANTHER" id="PTHR11122">
    <property type="entry name" value="APOSPORY-ASSOCIATED PROTEIN C-RELATED"/>
    <property type="match status" value="1"/>
</dbReference>
<dbReference type="Pfam" id="PF01263">
    <property type="entry name" value="Aldose_epim"/>
    <property type="match status" value="1"/>
</dbReference>
<sequence length="266" mass="29959">MNGIKLLPPEINIVRYNELDVLEISHPKCCAKIALQGAHLFSWQPSHAKQDVLWISEIEPFKAGNAIRGGIPICYPNFGNGLDGKQKPSHGYARISSWDLSSYRIEPHAVYITLQLAQQAKIEMILGEQATLHFTKLDSEPSQLALHSYFNIADITQTKVSGLPTRCFDKLTQHEQAVESPRKIAENIDCIYTLQQPISVIDDNANQRQIEVEHINASEIVLWNPWHQPTNGMSETGYKTMVCVETARIYRLLAQNETVGVKICVK</sequence>
<dbReference type="CDD" id="cd09020">
    <property type="entry name" value="D-hex-6-P-epi_like"/>
    <property type="match status" value="1"/>
</dbReference>
<dbReference type="InterPro" id="IPR014718">
    <property type="entry name" value="GH-type_carb-bd"/>
</dbReference>
<accession>A0A179CX33</accession>
<evidence type="ECO:0000313" key="7">
    <source>
        <dbReference type="Proteomes" id="UP000078358"/>
    </source>
</evidence>
<dbReference type="PATRIC" id="fig|1261658.3.peg.1790"/>
<evidence type="ECO:0000256" key="5">
    <source>
        <dbReference type="PIRSR" id="PIRSR016020-1"/>
    </source>
</evidence>
<dbReference type="GO" id="GO:0005975">
    <property type="term" value="P:carbohydrate metabolic process"/>
    <property type="evidence" value="ECO:0007669"/>
    <property type="project" value="InterPro"/>
</dbReference>